<dbReference type="RefSeq" id="WP_209946484.1">
    <property type="nucleotide sequence ID" value="NZ_JAGGJU010000008.1"/>
</dbReference>
<feature type="compositionally biased region" description="Basic and acidic residues" evidence="12">
    <location>
        <begin position="146"/>
        <end position="202"/>
    </location>
</feature>
<feature type="binding site" evidence="9">
    <location>
        <begin position="419"/>
        <end position="426"/>
    </location>
    <ligand>
        <name>GTP</name>
        <dbReference type="ChEBI" id="CHEBI:37565"/>
    </ligand>
</feature>
<dbReference type="PANTHER" id="PTHR43381">
    <property type="entry name" value="TRANSLATION INITIATION FACTOR IF-2-RELATED"/>
    <property type="match status" value="1"/>
</dbReference>
<keyword evidence="7 9" id="KW-0648">Protein biosynthesis</keyword>
<evidence type="ECO:0000256" key="5">
    <source>
        <dbReference type="ARBA" id="ARBA00022540"/>
    </source>
</evidence>
<dbReference type="InterPro" id="IPR013575">
    <property type="entry name" value="IF2_assoc_dom_bac"/>
</dbReference>
<feature type="compositionally biased region" description="Low complexity" evidence="12">
    <location>
        <begin position="68"/>
        <end position="134"/>
    </location>
</feature>
<dbReference type="Pfam" id="PF11987">
    <property type="entry name" value="IF-2"/>
    <property type="match status" value="1"/>
</dbReference>
<keyword evidence="5 9" id="KW-0396">Initiation factor</keyword>
<dbReference type="InterPro" id="IPR005225">
    <property type="entry name" value="Small_GTP-bd"/>
</dbReference>
<feature type="compositionally biased region" description="Low complexity" evidence="12">
    <location>
        <begin position="203"/>
        <end position="224"/>
    </location>
</feature>
<dbReference type="SUPFAM" id="SSF50447">
    <property type="entry name" value="Translation proteins"/>
    <property type="match status" value="2"/>
</dbReference>
<evidence type="ECO:0000256" key="8">
    <source>
        <dbReference type="ARBA" id="ARBA00023134"/>
    </source>
</evidence>
<name>A0ABS4E117_9HYPH</name>
<keyword evidence="15" id="KW-1185">Reference proteome</keyword>
<dbReference type="Gene3D" id="2.40.30.10">
    <property type="entry name" value="Translation factors"/>
    <property type="match status" value="2"/>
</dbReference>
<proteinExistence type="inferred from homology"/>
<feature type="domain" description="Tr-type G" evidence="13">
    <location>
        <begin position="410"/>
        <end position="579"/>
    </location>
</feature>
<dbReference type="InterPro" id="IPR044145">
    <property type="entry name" value="IF2_II"/>
</dbReference>
<dbReference type="GO" id="GO:0003743">
    <property type="term" value="F:translation initiation factor activity"/>
    <property type="evidence" value="ECO:0007669"/>
    <property type="project" value="UniProtKB-KW"/>
</dbReference>
<dbReference type="Pfam" id="PF22042">
    <property type="entry name" value="EF-G_D2"/>
    <property type="match status" value="1"/>
</dbReference>
<dbReference type="PROSITE" id="PS01176">
    <property type="entry name" value="IF2"/>
    <property type="match status" value="1"/>
</dbReference>
<dbReference type="InterPro" id="IPR015760">
    <property type="entry name" value="TIF_IF2"/>
</dbReference>
<evidence type="ECO:0000256" key="10">
    <source>
        <dbReference type="RuleBase" id="RU000644"/>
    </source>
</evidence>
<evidence type="ECO:0000313" key="15">
    <source>
        <dbReference type="Proteomes" id="UP000759443"/>
    </source>
</evidence>
<evidence type="ECO:0000256" key="2">
    <source>
        <dbReference type="ARBA" id="ARBA00007733"/>
    </source>
</evidence>
<dbReference type="Gene3D" id="3.40.50.300">
    <property type="entry name" value="P-loop containing nucleotide triphosphate hydrolases"/>
    <property type="match status" value="1"/>
</dbReference>
<evidence type="ECO:0000256" key="9">
    <source>
        <dbReference type="HAMAP-Rule" id="MF_00100"/>
    </source>
</evidence>
<dbReference type="Gene3D" id="3.40.50.10050">
    <property type="entry name" value="Translation initiation factor IF- 2, domain 3"/>
    <property type="match status" value="1"/>
</dbReference>
<comment type="function">
    <text evidence="9 10">One of the essential components for the initiation of protein synthesis. Protects formylmethionyl-tRNA from spontaneous hydrolysis and promotes its binding to the 30S ribosomal subunits. Also involved in the hydrolysis of GTP during the formation of the 70S ribosomal complex.</text>
</comment>
<dbReference type="Proteomes" id="UP000759443">
    <property type="component" value="Unassembled WGS sequence"/>
</dbReference>
<comment type="caution">
    <text evidence="14">The sequence shown here is derived from an EMBL/GenBank/DDBJ whole genome shotgun (WGS) entry which is preliminary data.</text>
</comment>
<feature type="region of interest" description="G-domain" evidence="9">
    <location>
        <begin position="413"/>
        <end position="561"/>
    </location>
</feature>
<feature type="binding site" evidence="9">
    <location>
        <begin position="519"/>
        <end position="522"/>
    </location>
    <ligand>
        <name>GTP</name>
        <dbReference type="ChEBI" id="CHEBI:37565"/>
    </ligand>
</feature>
<comment type="subcellular location">
    <subcellularLocation>
        <location evidence="1 9 11">Cytoplasm</location>
    </subcellularLocation>
</comment>
<evidence type="ECO:0000313" key="14">
    <source>
        <dbReference type="EMBL" id="MBP1851630.1"/>
    </source>
</evidence>
<feature type="region of interest" description="Disordered" evidence="12">
    <location>
        <begin position="1"/>
        <end position="304"/>
    </location>
</feature>
<protein>
    <recommendedName>
        <fullName evidence="3 9">Translation initiation factor IF-2</fullName>
    </recommendedName>
</protein>
<dbReference type="SUPFAM" id="SSF52156">
    <property type="entry name" value="Initiation factor IF2/eIF5b, domain 3"/>
    <property type="match status" value="1"/>
</dbReference>
<dbReference type="InterPro" id="IPR006847">
    <property type="entry name" value="IF2_N"/>
</dbReference>
<dbReference type="PANTHER" id="PTHR43381:SF5">
    <property type="entry name" value="TR-TYPE G DOMAIN-CONTAINING PROTEIN"/>
    <property type="match status" value="1"/>
</dbReference>
<organism evidence="14 15">
    <name type="scientific">Rhizobium halophytocola</name>
    <dbReference type="NCBI Taxonomy" id="735519"/>
    <lineage>
        <taxon>Bacteria</taxon>
        <taxon>Pseudomonadati</taxon>
        <taxon>Pseudomonadota</taxon>
        <taxon>Alphaproteobacteria</taxon>
        <taxon>Hyphomicrobiales</taxon>
        <taxon>Rhizobiaceae</taxon>
        <taxon>Rhizobium/Agrobacterium group</taxon>
        <taxon>Rhizobium</taxon>
    </lineage>
</organism>
<dbReference type="InterPro" id="IPR027417">
    <property type="entry name" value="P-loop_NTPase"/>
</dbReference>
<dbReference type="InterPro" id="IPR023115">
    <property type="entry name" value="TIF_IF2_dom3"/>
</dbReference>
<dbReference type="Pfam" id="PF04760">
    <property type="entry name" value="IF2_N"/>
    <property type="match status" value="1"/>
</dbReference>
<evidence type="ECO:0000256" key="6">
    <source>
        <dbReference type="ARBA" id="ARBA00022741"/>
    </source>
</evidence>
<dbReference type="InterPro" id="IPR036925">
    <property type="entry name" value="TIF_IF2_dom3_sf"/>
</dbReference>
<dbReference type="CDD" id="cd03702">
    <property type="entry name" value="IF2_mtIF2_II"/>
    <property type="match status" value="1"/>
</dbReference>
<evidence type="ECO:0000259" key="13">
    <source>
        <dbReference type="PROSITE" id="PS51722"/>
    </source>
</evidence>
<evidence type="ECO:0000256" key="3">
    <source>
        <dbReference type="ARBA" id="ARBA00020675"/>
    </source>
</evidence>
<keyword evidence="8 9" id="KW-0342">GTP-binding</keyword>
<dbReference type="InterPro" id="IPR000178">
    <property type="entry name" value="TF_IF2_bacterial-like"/>
</dbReference>
<dbReference type="SUPFAM" id="SSF52540">
    <property type="entry name" value="P-loop containing nucleoside triphosphate hydrolases"/>
    <property type="match status" value="1"/>
</dbReference>
<dbReference type="HAMAP" id="MF_00100_B">
    <property type="entry name" value="IF_2_B"/>
    <property type="match status" value="1"/>
</dbReference>
<keyword evidence="6 9" id="KW-0547">Nucleotide-binding</keyword>
<dbReference type="CDD" id="cd01887">
    <property type="entry name" value="IF2_eIF5B"/>
    <property type="match status" value="1"/>
</dbReference>
<feature type="binding site" evidence="9">
    <location>
        <begin position="465"/>
        <end position="469"/>
    </location>
    <ligand>
        <name>GTP</name>
        <dbReference type="ChEBI" id="CHEBI:37565"/>
    </ligand>
</feature>
<dbReference type="NCBIfam" id="TIGR00231">
    <property type="entry name" value="small_GTP"/>
    <property type="match status" value="1"/>
</dbReference>
<gene>
    <name evidence="9" type="primary">infB</name>
    <name evidence="14" type="ORF">J2Z17_003078</name>
</gene>
<dbReference type="Pfam" id="PF08364">
    <property type="entry name" value="IF2_assoc"/>
    <property type="match status" value="1"/>
</dbReference>
<feature type="compositionally biased region" description="Pro residues" evidence="12">
    <location>
        <begin position="266"/>
        <end position="275"/>
    </location>
</feature>
<dbReference type="PROSITE" id="PS51722">
    <property type="entry name" value="G_TR_2"/>
    <property type="match status" value="1"/>
</dbReference>
<dbReference type="InterPro" id="IPR000795">
    <property type="entry name" value="T_Tr_GTP-bd_dom"/>
</dbReference>
<dbReference type="CDD" id="cd03692">
    <property type="entry name" value="mtIF2_IVc"/>
    <property type="match status" value="1"/>
</dbReference>
<keyword evidence="4 9" id="KW-0963">Cytoplasm</keyword>
<evidence type="ECO:0000256" key="11">
    <source>
        <dbReference type="RuleBase" id="RU000645"/>
    </source>
</evidence>
<dbReference type="InterPro" id="IPR053905">
    <property type="entry name" value="EF-G-like_DII"/>
</dbReference>
<sequence>MTDSKDDKTISVAGKKTLSLKPSGVSQGTVRQDMGRGRTKAVVVETRKRRVTRPEDEKPTQTPPQTPAPVAEAAPAATPAATPAAPAAPRAAEPAAPAAPRPVTQQARPTQQPQRPSQPSQNRSSRPVQPQRPRGAVLHDLSSNEMEARRRALVEAQAREVVDAKRRAEDEARRQVEEEQARLARIEEEKRAAEEAKQRAAEEAAQPAASVAAAAEAPAAGAVRRPADQQRVPGEPPVLRGRKAGAEEDDDRKSVRTIPGRGRVATPPPAKPPARPKGEEERRRGKLTISTAGVDDDGASRGRSMAAMRRRQEKFRRSQAQEPREKIIREVILPETITIQELSQRMSERAVDVIKYLMKEGQMMKPGDVIDADLAELIATEFGHTVKRVSESDVEEGIFNVVDDDSALTSRAPVVTIMGHVDHGKTSLLDAIRHANVVSGEAGGITQHIGAYQVEQNGQKITFIDTPGHAAFTAMRARGAQATDIAILVVAADDSVMPQTIESINHAKAAGVPIIVAINKIDKPSADVQKVRTQLLQHEVFVETMGGDVLEVEVSAKNGTNLDKLLEAILLQAEVLDLKANVDRTAEGTVIEAQLDRGRGSVATVLVQNGTLRPGQIVVAGDQWGRVRALVNDQGDHVKEALPSMPVEILGLSGAPHAGDKFAVVENEARAREISEYRQRLARDKAAARQSGSRGSLEQMMSQLQATGLKEFPLLIKGDVHGSIEAIQGALDKLGTDEVRARIVHAGVGAITESDISLAEASDAAIIGFNVRANVQARQAAARSGIEIRYYNIIYDLVEDVKAAMSGLLSPERRETFLGYAEILEVFNITKVGKVAGCRVTEGKVERGVGVRLLRENVVIHEGKLKTLKRFKDEVSEVNVGQECGMAFENYEDIRAGDVIECFRVEHITRTL</sequence>
<evidence type="ECO:0000256" key="1">
    <source>
        <dbReference type="ARBA" id="ARBA00004496"/>
    </source>
</evidence>
<evidence type="ECO:0000256" key="12">
    <source>
        <dbReference type="SAM" id="MobiDB-lite"/>
    </source>
</evidence>
<evidence type="ECO:0000256" key="7">
    <source>
        <dbReference type="ARBA" id="ARBA00022917"/>
    </source>
</evidence>
<accession>A0ABS4E117</accession>
<dbReference type="NCBIfam" id="TIGR00487">
    <property type="entry name" value="IF-2"/>
    <property type="match status" value="1"/>
</dbReference>
<dbReference type="Pfam" id="PF00009">
    <property type="entry name" value="GTP_EFTU"/>
    <property type="match status" value="1"/>
</dbReference>
<comment type="similarity">
    <text evidence="2 9 10">Belongs to the TRAFAC class translation factor GTPase superfamily. Classic translation factor GTPase family. IF-2 subfamily.</text>
</comment>
<dbReference type="Pfam" id="PF03144">
    <property type="entry name" value="GTP_EFTU_D2"/>
    <property type="match status" value="1"/>
</dbReference>
<dbReference type="InterPro" id="IPR004161">
    <property type="entry name" value="EFTu-like_2"/>
</dbReference>
<reference evidence="14 15" key="1">
    <citation type="submission" date="2021-03" db="EMBL/GenBank/DDBJ databases">
        <title>Genomic Encyclopedia of Type Strains, Phase IV (KMG-IV): sequencing the most valuable type-strain genomes for metagenomic binning, comparative biology and taxonomic classification.</title>
        <authorList>
            <person name="Goeker M."/>
        </authorList>
    </citation>
    <scope>NUCLEOTIDE SEQUENCE [LARGE SCALE GENOMIC DNA]</scope>
    <source>
        <strain evidence="14 15">DSM 21600</strain>
    </source>
</reference>
<evidence type="ECO:0000256" key="4">
    <source>
        <dbReference type="ARBA" id="ARBA00022490"/>
    </source>
</evidence>
<dbReference type="EMBL" id="JAGGJU010000008">
    <property type="protein sequence ID" value="MBP1851630.1"/>
    <property type="molecule type" value="Genomic_DNA"/>
</dbReference>
<dbReference type="InterPro" id="IPR009000">
    <property type="entry name" value="Transl_B-barrel_sf"/>
</dbReference>